<accession>X0VM79</accession>
<keyword evidence="1" id="KW-1133">Transmembrane helix</keyword>
<dbReference type="EMBL" id="BARS01021260">
    <property type="protein sequence ID" value="GAG01641.1"/>
    <property type="molecule type" value="Genomic_DNA"/>
</dbReference>
<proteinExistence type="predicted"/>
<name>X0VM79_9ZZZZ</name>
<evidence type="ECO:0000313" key="2">
    <source>
        <dbReference type="EMBL" id="GAG01641.1"/>
    </source>
</evidence>
<feature type="transmembrane region" description="Helical" evidence="1">
    <location>
        <begin position="116"/>
        <end position="136"/>
    </location>
</feature>
<keyword evidence="1" id="KW-0472">Membrane</keyword>
<organism evidence="2">
    <name type="scientific">marine sediment metagenome</name>
    <dbReference type="NCBI Taxonomy" id="412755"/>
    <lineage>
        <taxon>unclassified sequences</taxon>
        <taxon>metagenomes</taxon>
        <taxon>ecological metagenomes</taxon>
    </lineage>
</organism>
<gene>
    <name evidence="2" type="ORF">S01H1_34178</name>
</gene>
<dbReference type="AlphaFoldDB" id="X0VM79"/>
<evidence type="ECO:0000256" key="1">
    <source>
        <dbReference type="SAM" id="Phobius"/>
    </source>
</evidence>
<sequence>MDSFKQVVKELKKKVTNSNIYDKVINKKNHFLDWVEIHPWKILTILFCSFIIIKFFIVQLTVGPTSPGDGYYYMQMARSFLYDHDFLVHGAPSHQYPPIYPILISPAFLFSDMIDVHSTIMLINVIISSTIIFPIYF</sequence>
<evidence type="ECO:0008006" key="3">
    <source>
        <dbReference type="Google" id="ProtNLM"/>
    </source>
</evidence>
<keyword evidence="1" id="KW-0812">Transmembrane</keyword>
<feature type="non-terminal residue" evidence="2">
    <location>
        <position position="137"/>
    </location>
</feature>
<reference evidence="2" key="1">
    <citation type="journal article" date="2014" name="Front. Microbiol.">
        <title>High frequency of phylogenetically diverse reductive dehalogenase-homologous genes in deep subseafloor sedimentary metagenomes.</title>
        <authorList>
            <person name="Kawai M."/>
            <person name="Futagami T."/>
            <person name="Toyoda A."/>
            <person name="Takaki Y."/>
            <person name="Nishi S."/>
            <person name="Hori S."/>
            <person name="Arai W."/>
            <person name="Tsubouchi T."/>
            <person name="Morono Y."/>
            <person name="Uchiyama I."/>
            <person name="Ito T."/>
            <person name="Fujiyama A."/>
            <person name="Inagaki F."/>
            <person name="Takami H."/>
        </authorList>
    </citation>
    <scope>NUCLEOTIDE SEQUENCE</scope>
    <source>
        <strain evidence="2">Expedition CK06-06</strain>
    </source>
</reference>
<feature type="transmembrane region" description="Helical" evidence="1">
    <location>
        <begin position="42"/>
        <end position="62"/>
    </location>
</feature>
<comment type="caution">
    <text evidence="2">The sequence shown here is derived from an EMBL/GenBank/DDBJ whole genome shotgun (WGS) entry which is preliminary data.</text>
</comment>
<protein>
    <recommendedName>
        <fullName evidence="3">Glycosyltransferase RgtA/B/C/D-like domain-containing protein</fullName>
    </recommendedName>
</protein>